<organism evidence="3 4">
    <name type="scientific">Methanobrevibacter millerae</name>
    <dbReference type="NCBI Taxonomy" id="230361"/>
    <lineage>
        <taxon>Archaea</taxon>
        <taxon>Methanobacteriati</taxon>
        <taxon>Methanobacteriota</taxon>
        <taxon>Methanomada group</taxon>
        <taxon>Methanobacteria</taxon>
        <taxon>Methanobacteriales</taxon>
        <taxon>Methanobacteriaceae</taxon>
        <taxon>Methanobrevibacter</taxon>
    </lineage>
</organism>
<keyword evidence="4" id="KW-1185">Reference proteome</keyword>
<dbReference type="Gene3D" id="2.60.40.10">
    <property type="entry name" value="Immunoglobulins"/>
    <property type="match status" value="3"/>
</dbReference>
<evidence type="ECO:0000259" key="2">
    <source>
        <dbReference type="Pfam" id="PF16640"/>
    </source>
</evidence>
<dbReference type="OrthoDB" id="78104at2157"/>
<feature type="domain" description="Bacterial Ig-like" evidence="2">
    <location>
        <begin position="2004"/>
        <end position="2078"/>
    </location>
</feature>
<sequence>MKINIKNSIFILVLIFTLLISLSAISAAEIDDVSVNSTDNNILTNNDENNILETFNQGNSDDVLSYPASSSNSYLKFENDDITITEGDSCVIKGTLYTGNSINTDGNFPLEYNNLKTNDLGYIDMRNGIFSLDISSWNLKASSSSYKLTFSAEESGEYIGEFLGGGGYPEMDNSYVLIKVKEKQVLPTNWDSVYLRESGVVSGSADIIAVNPWTTSGSLEYAILNDVKNVKSAIVVINSYSGSGNSDTYALTSDVTLTTGSSTKNLGSEALTYSGNQANDDTVYVINDHTSKQYSDYQYTYNITDDLAALSPGDTIRINVANSKYGNYGFDGRIKLISLFLAYDDGDDDKINYWFDVGQVWTQTSSSINLNTNSYTGPTDNITFKTIALSSFLAYDIKFNNKAADSPSSQNSGNYYIYAVWDNLTNYFNSGSNLVYSYSASSSGYGSYKTNMLLLTATEKAEVIPEVVINSLTTPWGDGIFAGLDNNLTITLNNKESNALENVIIDVYVDESDDAVASYNVDSLTSGTSKFIINDPTVRDIDINTVIGNYNANLVKYTVNVTYNGNVLDSKSYNKKLAYNGYINKTYAYEGHDNIINRNYTITGDVILSSQSLDKYVSAGAGSRTETWDISIPENSNLVKAFLYFNYNWDKSYFPNGWTLSFNEKDIINDYVSFEKDQGNIGWGDYQYGLLVYDVSDYFVNGENTFAITKGSNAAALYPSTLIVLYNTTGSTTLKDVYFTDICDLLYGYYNTEYDGVTNIYVPYNGINVDNIKDAQWYVVAGAASGANDGDLSFNGKEFKSIWSTQSSDNSCFAYVADVSDVIGEDNNAWYITNPKTMTTVVVYEQMLVVSRDMPLPGAETTLKTEYTNTVYAGVVNNLTLTVKNTGISGENVVVRVLIGDEEIGSETIADYAAGETYTLNIVDSTVRDLTENTVNGNNNEKINYTVVVENDDGIVLDESNFTFVVLYNGNLGKDFEYPKANPTLREFTISGDVIVLTQSDSTYMKGADTNRTDVFDVALNTNVVSDALLYVSYNWDKIADGDFNTWITTFNGQTIAPITSYRDQSNLGKYGVYGYGLVVYNVTGFVVDGENTFVLNKTNGNVAVYPSTLIALTNKSGSLVGKTVYILEEADLLSKSNNKNLDAGFSTAFDVVDGNATLYVFAASAQNNEGNLIINDEKNENVWCGTANSVEAYVTEVDSDNINVYFESTGATILALHQMVVVEYGILPEIDIDSLKTPWSSGVYAGVENNLTVQINNKASESLDNVVVEVYSNETDEIVATYVFDSLPTGTSTIVITDPTVRDLTENTVWPGAQNNKIKYNINVKYADSDIINKSFDKIVAYNGYLNKTYAYDGSDNKINRNYTITGDVIVSPQPTDVYMDQFSRQRTETWNISVPDDSTLVKAFLYFNYNWDTSFFPEGWTLTFNGNDITEKYIFWDIDQGNLGGWGIYQYGSLVFDVSDYFVNGENTFNITKTGNCALYPSTLVVLYNTTASKTIKDVYFSDICDVLYGYYNKEYANETNVYVPFNGIDITDIQDASWYVFAGSADGKHDGNISFNDKVFSDLWDEGSSNSCYPYIANVTDVIGENNDAWYLTNPKLMSTVVVYEQILVVTRAKELPGAETSLKTEYANTIYAGVVNNLTLTVKNTGISAENVVVRVLIGDEEIGSETIAKYDANESYTLNIIDSTIRPVTENTVNGNNNEKVNYTVIVENDEGIIIDESNYTVVVLYNGNLGKDFEYPNANSTLREFTVTGDVIVVTTEEYSAGAATNRTDVFDVALNDDVVSDALLYVSYNWDKIANGDFNTWITTFNGQTITPIASYRDQSNLGNYGKYGYGLVVYNVTGLVVDGVNTFVLNKTKGNAAVYPSTLIVLTNAENSSIEKTVYILEEADLLSKSNNKNLDAGFNTIFDVIDGNATLFVFAASAQSGEGNLIINGETNTDVWNGTSNSVEAFIANVTSGNIKIYFESTGATILALQQMVVVENIIPEVIKQNATIVIDAPEITEGENATITVTVENATGDVTITVGNITKTDSLTDGKVIFVIPDLSKGNYTIDLAYAGDDNFNNATANSTLTVNAKEEPVPSKENVTMNITADPVSDGEDAVVVVVLPEDATGNVTVGNTTVPVVNGTASVPVSGLAVGNTTLPVVYSGDDKYNPAEDNVTITVNPKEEPVPSKENATMDVVADKAVEDENSTITVNLPKDSTGNVTAVVEGNPYTAPVVNGTATISIPGLRPGNYTAHVTYSGDDKYNPASKDIPYEVEEADKSDIVSAPDVTKYYGGSERFVVNVTDSEGNPVANKSVTIVINGQKYDRTTKADGTTSIGLSLNSGVYNATVTVDNKTINSVVTILSTVNGTDVVKVFRNATQYYATFRDSEGNYLKEGTVVTFNINGVMYERKISGNEGLAKLNLNLGQGSYVITAMNPETGENAANNITIIARLIENRDITKYYRNATQYTVKVIGDDGKAVGAGESVTFNINGVFYTRQTNESGIAKLNLNLPPGDYIITAEYKNCKVSNKIKVLPVLSAKDISMKYRDGTKFVATLVDGQGKAYASQTIQFNINGVFYNRVTDSSGQAKLNINLQAGQYIITSSYNGANIANTVTVSA</sequence>
<dbReference type="Proteomes" id="UP000067738">
    <property type="component" value="Chromosome"/>
</dbReference>
<protein>
    <submittedName>
        <fullName evidence="3">Adhesin-like protein</fullName>
    </submittedName>
</protein>
<evidence type="ECO:0000313" key="3">
    <source>
        <dbReference type="EMBL" id="ALT69124.1"/>
    </source>
</evidence>
<feature type="domain" description="DUF3344" evidence="1">
    <location>
        <begin position="1747"/>
        <end position="1981"/>
    </location>
</feature>
<dbReference type="InterPro" id="IPR021779">
    <property type="entry name" value="DUF3344"/>
</dbReference>
<dbReference type="InterPro" id="IPR013783">
    <property type="entry name" value="Ig-like_fold"/>
</dbReference>
<accession>A0A0U3CXQ0</accession>
<dbReference type="KEGG" id="mmil:sm9_1343"/>
<proteinExistence type="predicted"/>
<dbReference type="InterPro" id="IPR032109">
    <property type="entry name" value="Big_3_5"/>
</dbReference>
<feature type="domain" description="DUF3344" evidence="1">
    <location>
        <begin position="1362"/>
        <end position="1613"/>
    </location>
</feature>
<feature type="domain" description="DUF3344" evidence="1">
    <location>
        <begin position="589"/>
        <end position="850"/>
    </location>
</feature>
<reference evidence="3 4" key="1">
    <citation type="submission" date="2015-04" db="EMBL/GenBank/DDBJ databases">
        <title>The complete genome sequence of the rumen methanogen Methanobrevibacter millerae SM9.</title>
        <authorList>
            <person name="Leahy S.C."/>
            <person name="Kelly W.J."/>
            <person name="Pacheco D.M."/>
            <person name="Li D."/>
            <person name="Altermann E."/>
            <person name="Attwood G.T."/>
        </authorList>
    </citation>
    <scope>NUCLEOTIDE SEQUENCE [LARGE SCALE GENOMIC DNA]</scope>
    <source>
        <strain evidence="3 4">SM9</strain>
    </source>
</reference>
<evidence type="ECO:0000313" key="4">
    <source>
        <dbReference type="Proteomes" id="UP000067738"/>
    </source>
</evidence>
<feature type="domain" description="DUF3344" evidence="1">
    <location>
        <begin position="258"/>
        <end position="445"/>
    </location>
</feature>
<dbReference type="GeneID" id="26736292"/>
<feature type="domain" description="DUF3344" evidence="1">
    <location>
        <begin position="984"/>
        <end position="1211"/>
    </location>
</feature>
<dbReference type="Pfam" id="PF16640">
    <property type="entry name" value="Big_3_5"/>
    <property type="match status" value="1"/>
</dbReference>
<evidence type="ECO:0000259" key="1">
    <source>
        <dbReference type="Pfam" id="PF11824"/>
    </source>
</evidence>
<dbReference type="EMBL" id="CP011266">
    <property type="protein sequence ID" value="ALT69124.1"/>
    <property type="molecule type" value="Genomic_DNA"/>
</dbReference>
<name>A0A0U3CXQ0_9EURY</name>
<dbReference type="Pfam" id="PF11824">
    <property type="entry name" value="DUF3344"/>
    <property type="match status" value="5"/>
</dbReference>
<dbReference type="RefSeq" id="WP_058739378.1">
    <property type="nucleotide sequence ID" value="NZ_CP011266.1"/>
</dbReference>
<dbReference type="PATRIC" id="fig|230361.4.peg.1387"/>
<gene>
    <name evidence="3" type="ORF">sm9_1343</name>
</gene>